<organism evidence="1 2">
    <name type="scientific">Brassica carinata</name>
    <name type="common">Ethiopian mustard</name>
    <name type="synonym">Abyssinian cabbage</name>
    <dbReference type="NCBI Taxonomy" id="52824"/>
    <lineage>
        <taxon>Eukaryota</taxon>
        <taxon>Viridiplantae</taxon>
        <taxon>Streptophyta</taxon>
        <taxon>Embryophyta</taxon>
        <taxon>Tracheophyta</taxon>
        <taxon>Spermatophyta</taxon>
        <taxon>Magnoliopsida</taxon>
        <taxon>eudicotyledons</taxon>
        <taxon>Gunneridae</taxon>
        <taxon>Pentapetalae</taxon>
        <taxon>rosids</taxon>
        <taxon>malvids</taxon>
        <taxon>Brassicales</taxon>
        <taxon>Brassicaceae</taxon>
        <taxon>Brassiceae</taxon>
        <taxon>Brassica</taxon>
    </lineage>
</organism>
<dbReference type="Proteomes" id="UP000886595">
    <property type="component" value="Unassembled WGS sequence"/>
</dbReference>
<dbReference type="AlphaFoldDB" id="A0A8X7US61"/>
<proteinExistence type="predicted"/>
<protein>
    <submittedName>
        <fullName evidence="1">Uncharacterized protein</fullName>
    </submittedName>
</protein>
<reference evidence="1 2" key="1">
    <citation type="submission" date="2020-02" db="EMBL/GenBank/DDBJ databases">
        <authorList>
            <person name="Ma Q."/>
            <person name="Huang Y."/>
            <person name="Song X."/>
            <person name="Pei D."/>
        </authorList>
    </citation>
    <scope>NUCLEOTIDE SEQUENCE [LARGE SCALE GENOMIC DNA]</scope>
    <source>
        <strain evidence="1">Sxm20200214</strain>
        <tissue evidence="1">Leaf</tissue>
    </source>
</reference>
<evidence type="ECO:0000313" key="1">
    <source>
        <dbReference type="EMBL" id="KAG2286521.1"/>
    </source>
</evidence>
<keyword evidence="2" id="KW-1185">Reference proteome</keyword>
<accession>A0A8X7US61</accession>
<comment type="caution">
    <text evidence="1">The sequence shown here is derived from an EMBL/GenBank/DDBJ whole genome shotgun (WGS) entry which is preliminary data.</text>
</comment>
<evidence type="ECO:0000313" key="2">
    <source>
        <dbReference type="Proteomes" id="UP000886595"/>
    </source>
</evidence>
<name>A0A8X7US61_BRACI</name>
<sequence length="63" mass="6854">MCPYKIISNRSNFRRGVMSVEGNDFSTSKSNGPLEIELQADLVSYGTLAAEIPTALVSSEETK</sequence>
<gene>
    <name evidence="1" type="ORF">Bca52824_046125</name>
</gene>
<dbReference type="EMBL" id="JAAMPC010000010">
    <property type="protein sequence ID" value="KAG2286521.1"/>
    <property type="molecule type" value="Genomic_DNA"/>
</dbReference>